<protein>
    <submittedName>
        <fullName evidence="4">Sensory neuron membrane protein 1-like</fullName>
    </submittedName>
</protein>
<evidence type="ECO:0000313" key="4">
    <source>
        <dbReference type="RefSeq" id="XP_026741572.1"/>
    </source>
</evidence>
<dbReference type="AlphaFoldDB" id="A0A7E5WMJ0"/>
<evidence type="ECO:0000313" key="3">
    <source>
        <dbReference type="Proteomes" id="UP000322000"/>
    </source>
</evidence>
<evidence type="ECO:0000256" key="2">
    <source>
        <dbReference type="SAM" id="Phobius"/>
    </source>
</evidence>
<keyword evidence="2" id="KW-1133">Transmembrane helix</keyword>
<name>A0A7E5WMJ0_TRINI</name>
<dbReference type="GeneID" id="113503703"/>
<gene>
    <name evidence="4" type="primary">LOC113503703</name>
</gene>
<keyword evidence="2" id="KW-0472">Membrane</keyword>
<keyword evidence="3" id="KW-1185">Reference proteome</keyword>
<reference evidence="4" key="1">
    <citation type="submission" date="2025-08" db="UniProtKB">
        <authorList>
            <consortium name="RefSeq"/>
        </authorList>
    </citation>
    <scope>IDENTIFICATION</scope>
</reference>
<sequence length="91" mass="10238">ILQGLALNKTFVKMLKNQLFIPKRVVGVIRWWMVSFGSLGAVVGIVYHFRDHIMRLAVTGDTKVTKVTPEEEEQKDISVIGQAQEPAKVTM</sequence>
<dbReference type="RefSeq" id="XP_026741572.1">
    <property type="nucleotide sequence ID" value="XM_026885771.1"/>
</dbReference>
<feature type="region of interest" description="Disordered" evidence="1">
    <location>
        <begin position="70"/>
        <end position="91"/>
    </location>
</feature>
<organism evidence="3 4">
    <name type="scientific">Trichoplusia ni</name>
    <name type="common">Cabbage looper</name>
    <dbReference type="NCBI Taxonomy" id="7111"/>
    <lineage>
        <taxon>Eukaryota</taxon>
        <taxon>Metazoa</taxon>
        <taxon>Ecdysozoa</taxon>
        <taxon>Arthropoda</taxon>
        <taxon>Hexapoda</taxon>
        <taxon>Insecta</taxon>
        <taxon>Pterygota</taxon>
        <taxon>Neoptera</taxon>
        <taxon>Endopterygota</taxon>
        <taxon>Lepidoptera</taxon>
        <taxon>Glossata</taxon>
        <taxon>Ditrysia</taxon>
        <taxon>Noctuoidea</taxon>
        <taxon>Noctuidae</taxon>
        <taxon>Plusiinae</taxon>
        <taxon>Trichoplusia</taxon>
    </lineage>
</organism>
<keyword evidence="2" id="KW-0812">Transmembrane</keyword>
<proteinExistence type="predicted"/>
<dbReference type="KEGG" id="tnl:113503703"/>
<dbReference type="Proteomes" id="UP000322000">
    <property type="component" value="Chromosome 20"/>
</dbReference>
<evidence type="ECO:0000256" key="1">
    <source>
        <dbReference type="SAM" id="MobiDB-lite"/>
    </source>
</evidence>
<feature type="non-terminal residue" evidence="4">
    <location>
        <position position="1"/>
    </location>
</feature>
<feature type="transmembrane region" description="Helical" evidence="2">
    <location>
        <begin position="29"/>
        <end position="49"/>
    </location>
</feature>
<dbReference type="InParanoid" id="A0A7E5WMJ0"/>
<accession>A0A7E5WMJ0</accession>
<dbReference type="OrthoDB" id="10024078at2759"/>